<dbReference type="PANTHER" id="PTHR44154">
    <property type="entry name" value="QUINONE OXIDOREDUCTASE"/>
    <property type="match status" value="1"/>
</dbReference>
<dbReference type="SUPFAM" id="SSF51735">
    <property type="entry name" value="NAD(P)-binding Rossmann-fold domains"/>
    <property type="match status" value="1"/>
</dbReference>
<accession>A0ABV5LW37</accession>
<sequence length="326" mass="34267">MFAARAVRACPDDPLAALEVGEGEAGAPPAGWVRVRVRAAALNRHDLWSLRGVGLPAGELPMVLGCDAAGVTDDGSEVVVHAVVTDDDVRDDETLDPRRTLLSEHHPGTLAEEVWVPARNVLPKPAGWTFERAASVGTAWLTAYRMLFTQARAVPGQTVLVQGAAGGVANAAVALGAAAGLRVWVAGRSHERVERALAWGAAQGFATGERLPERVDVVVETVGRATWKHSVQSLVPGGCIVVAGATSGGDPSAMLENVFFRQLRVLGSTMGTLAEFRRLLRFCETADLGPEIDSVHPLTEAREAFARLESGDAVGKVVLTLPGTKG</sequence>
<feature type="domain" description="Enoyl reductase (ER)" evidence="2">
    <location>
        <begin position="13"/>
        <end position="319"/>
    </location>
</feature>
<dbReference type="InterPro" id="IPR051603">
    <property type="entry name" value="Zinc-ADH_QOR/CCCR"/>
</dbReference>
<comment type="caution">
    <text evidence="3">The sequence shown here is derived from an EMBL/GenBank/DDBJ whole genome shotgun (WGS) entry which is preliminary data.</text>
</comment>
<dbReference type="Proteomes" id="UP001589748">
    <property type="component" value="Unassembled WGS sequence"/>
</dbReference>
<dbReference type="RefSeq" id="WP_380137122.1">
    <property type="nucleotide sequence ID" value="NZ_JBHLUI010000008.1"/>
</dbReference>
<dbReference type="EMBL" id="JBHMDM010000007">
    <property type="protein sequence ID" value="MFB9378304.1"/>
    <property type="molecule type" value="Genomic_DNA"/>
</dbReference>
<dbReference type="SMART" id="SM00829">
    <property type="entry name" value="PKS_ER"/>
    <property type="match status" value="1"/>
</dbReference>
<gene>
    <name evidence="3" type="ORF">ACFFVI_15145</name>
</gene>
<dbReference type="Gene3D" id="3.90.180.10">
    <property type="entry name" value="Medium-chain alcohol dehydrogenases, catalytic domain"/>
    <property type="match status" value="1"/>
</dbReference>
<evidence type="ECO:0000313" key="3">
    <source>
        <dbReference type="EMBL" id="MFB9378304.1"/>
    </source>
</evidence>
<evidence type="ECO:0000256" key="1">
    <source>
        <dbReference type="ARBA" id="ARBA00022857"/>
    </source>
</evidence>
<dbReference type="Pfam" id="PF13602">
    <property type="entry name" value="ADH_zinc_N_2"/>
    <property type="match status" value="1"/>
</dbReference>
<dbReference type="SUPFAM" id="SSF50129">
    <property type="entry name" value="GroES-like"/>
    <property type="match status" value="1"/>
</dbReference>
<dbReference type="InterPro" id="IPR013154">
    <property type="entry name" value="ADH-like_N"/>
</dbReference>
<evidence type="ECO:0000259" key="2">
    <source>
        <dbReference type="SMART" id="SM00829"/>
    </source>
</evidence>
<protein>
    <submittedName>
        <fullName evidence="3">Zinc-binding dehydrogenase</fullName>
    </submittedName>
</protein>
<dbReference type="InterPro" id="IPR036291">
    <property type="entry name" value="NAD(P)-bd_dom_sf"/>
</dbReference>
<organism evidence="3 4">
    <name type="scientific">Kineococcus gynurae</name>
    <dbReference type="NCBI Taxonomy" id="452979"/>
    <lineage>
        <taxon>Bacteria</taxon>
        <taxon>Bacillati</taxon>
        <taxon>Actinomycetota</taxon>
        <taxon>Actinomycetes</taxon>
        <taxon>Kineosporiales</taxon>
        <taxon>Kineosporiaceae</taxon>
        <taxon>Kineococcus</taxon>
    </lineage>
</organism>
<dbReference type="Pfam" id="PF08240">
    <property type="entry name" value="ADH_N"/>
    <property type="match status" value="1"/>
</dbReference>
<evidence type="ECO:0000313" key="4">
    <source>
        <dbReference type="Proteomes" id="UP001589748"/>
    </source>
</evidence>
<dbReference type="PANTHER" id="PTHR44154:SF1">
    <property type="entry name" value="QUINONE OXIDOREDUCTASE"/>
    <property type="match status" value="1"/>
</dbReference>
<keyword evidence="1" id="KW-0521">NADP</keyword>
<keyword evidence="4" id="KW-1185">Reference proteome</keyword>
<dbReference type="InterPro" id="IPR020843">
    <property type="entry name" value="ER"/>
</dbReference>
<name>A0ABV5LW37_9ACTN</name>
<proteinExistence type="predicted"/>
<reference evidence="3 4" key="1">
    <citation type="submission" date="2024-09" db="EMBL/GenBank/DDBJ databases">
        <authorList>
            <person name="Sun Q."/>
            <person name="Mori K."/>
        </authorList>
    </citation>
    <scope>NUCLEOTIDE SEQUENCE [LARGE SCALE GENOMIC DNA]</scope>
    <source>
        <strain evidence="3 4">TISTR 1856</strain>
    </source>
</reference>
<dbReference type="InterPro" id="IPR011032">
    <property type="entry name" value="GroES-like_sf"/>
</dbReference>